<dbReference type="InterPro" id="IPR014710">
    <property type="entry name" value="RmlC-like_jellyroll"/>
</dbReference>
<evidence type="ECO:0000256" key="1">
    <source>
        <dbReference type="ARBA" id="ARBA00022491"/>
    </source>
</evidence>
<dbReference type="Gene3D" id="2.60.120.10">
    <property type="entry name" value="Jelly Rolls"/>
    <property type="match status" value="1"/>
</dbReference>
<dbReference type="CDD" id="cd06124">
    <property type="entry name" value="cupin_NimR-like_N"/>
    <property type="match status" value="1"/>
</dbReference>
<dbReference type="RefSeq" id="WP_246377159.1">
    <property type="nucleotide sequence ID" value="NZ_BAABAM010000001.1"/>
</dbReference>
<evidence type="ECO:0000256" key="6">
    <source>
        <dbReference type="ARBA" id="ARBA00079449"/>
    </source>
</evidence>
<keyword evidence="10" id="KW-1185">Reference proteome</keyword>
<evidence type="ECO:0000313" key="10">
    <source>
        <dbReference type="Proteomes" id="UP000530928"/>
    </source>
</evidence>
<evidence type="ECO:0000256" key="2">
    <source>
        <dbReference type="ARBA" id="ARBA00023015"/>
    </source>
</evidence>
<keyword evidence="3 9" id="KW-0238">DNA-binding</keyword>
<dbReference type="InterPro" id="IPR018060">
    <property type="entry name" value="HTH_AraC"/>
</dbReference>
<gene>
    <name evidence="9" type="ORF">HNR30_001066</name>
</gene>
<dbReference type="Pfam" id="PF07883">
    <property type="entry name" value="Cupin_2"/>
    <property type="match status" value="1"/>
</dbReference>
<dbReference type="EMBL" id="JACDUR010000001">
    <property type="protein sequence ID" value="MBA2889731.1"/>
    <property type="molecule type" value="Genomic_DNA"/>
</dbReference>
<keyword evidence="1" id="KW-0678">Repressor</keyword>
<dbReference type="PANTHER" id="PTHR11019">
    <property type="entry name" value="HTH-TYPE TRANSCRIPTIONAL REGULATOR NIMR"/>
    <property type="match status" value="1"/>
</dbReference>
<dbReference type="GO" id="GO:0003700">
    <property type="term" value="F:DNA-binding transcription factor activity"/>
    <property type="evidence" value="ECO:0007669"/>
    <property type="project" value="InterPro"/>
</dbReference>
<dbReference type="InterPro" id="IPR013096">
    <property type="entry name" value="Cupin_2"/>
</dbReference>
<sequence>MPVAPTGSRRLAPGTGIDAHRHDDHQIVHARSGVIEVITEAGSWVAPPSRALWIPAGTVHEHRAHGSTELRLIGLPGEMVTQDLVHESPGDVAAGWRLPLDRPAVLSVDPLLRELILAYTDSDTDSDTDTATGSGSAFEGPQRDRLRAVLLDRLHLAPRQPVHLPSPADPRLARLCRLLHDDPADERTLDELGRVAGASGRTLARLFRRDLGMTFPQWRTQLRLHRALLLLAEGAQVTTVAHRCGWASASAFIHVYKQAFGHTPGRAFTM</sequence>
<proteinExistence type="predicted"/>
<dbReference type="Gene3D" id="1.10.10.60">
    <property type="entry name" value="Homeodomain-like"/>
    <property type="match status" value="2"/>
</dbReference>
<dbReference type="PROSITE" id="PS01124">
    <property type="entry name" value="HTH_ARAC_FAMILY_2"/>
    <property type="match status" value="1"/>
</dbReference>
<feature type="region of interest" description="Disordered" evidence="7">
    <location>
        <begin position="1"/>
        <end position="21"/>
    </location>
</feature>
<dbReference type="AlphaFoldDB" id="A0A7W0CEK3"/>
<evidence type="ECO:0000313" key="9">
    <source>
        <dbReference type="EMBL" id="MBA2889731.1"/>
    </source>
</evidence>
<comment type="caution">
    <text evidence="9">The sequence shown here is derived from an EMBL/GenBank/DDBJ whole genome shotgun (WGS) entry which is preliminary data.</text>
</comment>
<evidence type="ECO:0000256" key="7">
    <source>
        <dbReference type="SAM" id="MobiDB-lite"/>
    </source>
</evidence>
<evidence type="ECO:0000256" key="5">
    <source>
        <dbReference type="ARBA" id="ARBA00074140"/>
    </source>
</evidence>
<dbReference type="GO" id="GO:0043565">
    <property type="term" value="F:sequence-specific DNA binding"/>
    <property type="evidence" value="ECO:0007669"/>
    <property type="project" value="InterPro"/>
</dbReference>
<accession>A0A7W0CEK3</accession>
<dbReference type="InterPro" id="IPR009057">
    <property type="entry name" value="Homeodomain-like_sf"/>
</dbReference>
<dbReference type="PANTHER" id="PTHR11019:SF199">
    <property type="entry name" value="HTH-TYPE TRANSCRIPTIONAL REGULATOR NIMR"/>
    <property type="match status" value="1"/>
</dbReference>
<dbReference type="Proteomes" id="UP000530928">
    <property type="component" value="Unassembled WGS sequence"/>
</dbReference>
<dbReference type="FunFam" id="1.10.10.60:FF:000132">
    <property type="entry name" value="AraC family transcriptional regulator"/>
    <property type="match status" value="1"/>
</dbReference>
<reference evidence="9 10" key="1">
    <citation type="submission" date="2020-07" db="EMBL/GenBank/DDBJ databases">
        <title>Genomic Encyclopedia of Type Strains, Phase IV (KMG-IV): sequencing the most valuable type-strain genomes for metagenomic binning, comparative biology and taxonomic classification.</title>
        <authorList>
            <person name="Goeker M."/>
        </authorList>
    </citation>
    <scope>NUCLEOTIDE SEQUENCE [LARGE SCALE GENOMIC DNA]</scope>
    <source>
        <strain evidence="9 10">DSM 45533</strain>
    </source>
</reference>
<feature type="domain" description="HTH araC/xylS-type" evidence="8">
    <location>
        <begin position="173"/>
        <end position="270"/>
    </location>
</feature>
<keyword evidence="4" id="KW-0804">Transcription</keyword>
<organism evidence="9 10">
    <name type="scientific">Nonomuraea soli</name>
    <dbReference type="NCBI Taxonomy" id="1032476"/>
    <lineage>
        <taxon>Bacteria</taxon>
        <taxon>Bacillati</taxon>
        <taxon>Actinomycetota</taxon>
        <taxon>Actinomycetes</taxon>
        <taxon>Streptosporangiales</taxon>
        <taxon>Streptosporangiaceae</taxon>
        <taxon>Nonomuraea</taxon>
    </lineage>
</organism>
<keyword evidence="2" id="KW-0805">Transcription regulation</keyword>
<evidence type="ECO:0000256" key="4">
    <source>
        <dbReference type="ARBA" id="ARBA00023163"/>
    </source>
</evidence>
<protein>
    <recommendedName>
        <fullName evidence="5">HTH-type transcriptional regulator RipA</fullName>
    </recommendedName>
    <alternativeName>
        <fullName evidence="6">Repressor of iron proteins A</fullName>
    </alternativeName>
</protein>
<dbReference type="Pfam" id="PF12833">
    <property type="entry name" value="HTH_18"/>
    <property type="match status" value="1"/>
</dbReference>
<dbReference type="SUPFAM" id="SSF51182">
    <property type="entry name" value="RmlC-like cupins"/>
    <property type="match status" value="1"/>
</dbReference>
<dbReference type="SUPFAM" id="SSF46689">
    <property type="entry name" value="Homeodomain-like"/>
    <property type="match status" value="1"/>
</dbReference>
<evidence type="ECO:0000259" key="8">
    <source>
        <dbReference type="PROSITE" id="PS01124"/>
    </source>
</evidence>
<dbReference type="InterPro" id="IPR011051">
    <property type="entry name" value="RmlC_Cupin_sf"/>
</dbReference>
<evidence type="ECO:0000256" key="3">
    <source>
        <dbReference type="ARBA" id="ARBA00023125"/>
    </source>
</evidence>
<name>A0A7W0CEK3_9ACTN</name>
<dbReference type="SMART" id="SM00342">
    <property type="entry name" value="HTH_ARAC"/>
    <property type="match status" value="1"/>
</dbReference>